<evidence type="ECO:0000313" key="2">
    <source>
        <dbReference type="EMBL" id="MBB5431426.1"/>
    </source>
</evidence>
<dbReference type="Proteomes" id="UP000572635">
    <property type="component" value="Unassembled WGS sequence"/>
</dbReference>
<name>A0A7W8VCH1_9ACTN</name>
<evidence type="ECO:0000313" key="3">
    <source>
        <dbReference type="Proteomes" id="UP000572635"/>
    </source>
</evidence>
<dbReference type="AlphaFoldDB" id="A0A7W8VCH1"/>
<keyword evidence="3" id="KW-1185">Reference proteome</keyword>
<dbReference type="Pfam" id="PF12697">
    <property type="entry name" value="Abhydrolase_6"/>
    <property type="match status" value="1"/>
</dbReference>
<protein>
    <submittedName>
        <fullName evidence="2">Pimeloyl-ACP methyl ester carboxylesterase</fullName>
    </submittedName>
</protein>
<dbReference type="EMBL" id="JACHDB010000001">
    <property type="protein sequence ID" value="MBB5431426.1"/>
    <property type="molecule type" value="Genomic_DNA"/>
</dbReference>
<dbReference type="RefSeq" id="WP_184391085.1">
    <property type="nucleotide sequence ID" value="NZ_BAAAJD010000050.1"/>
</dbReference>
<comment type="caution">
    <text evidence="2">The sequence shown here is derived from an EMBL/GenBank/DDBJ whole genome shotgun (WGS) entry which is preliminary data.</text>
</comment>
<dbReference type="InterPro" id="IPR052897">
    <property type="entry name" value="Sec-Metab_Biosynth_Hydrolase"/>
</dbReference>
<dbReference type="InterPro" id="IPR029058">
    <property type="entry name" value="AB_hydrolase_fold"/>
</dbReference>
<dbReference type="GO" id="GO:0003824">
    <property type="term" value="F:catalytic activity"/>
    <property type="evidence" value="ECO:0007669"/>
    <property type="project" value="UniProtKB-ARBA"/>
</dbReference>
<dbReference type="PANTHER" id="PTHR37017">
    <property type="entry name" value="AB HYDROLASE-1 DOMAIN-CONTAINING PROTEIN-RELATED"/>
    <property type="match status" value="1"/>
</dbReference>
<dbReference type="PANTHER" id="PTHR37017:SF11">
    <property type="entry name" value="ESTERASE_LIPASE_THIOESTERASE DOMAIN-CONTAINING PROTEIN"/>
    <property type="match status" value="1"/>
</dbReference>
<sequence length="224" mass="23988">MADHVLIHGGGCSPWHWHLLEAELRRRGHRTVAVDLPCEDESAGLDDYAEAIAAAAAGLTDPVLVAHSLAGISAPLACTRLPAGLLVLLTAMVPAPGEPPAEWWAATGHEAAVRAAALARGEDPDQADLFFADLPSGLAREAGARLRGQADAPFGDPWPLEAWPDVRTAFLLCRDDRFFPAPFIRRVVRERLGITPAETPGGHFAMLSRPRELADRLEALAPSR</sequence>
<dbReference type="Gene3D" id="3.40.50.1820">
    <property type="entry name" value="alpha/beta hydrolase"/>
    <property type="match status" value="1"/>
</dbReference>
<evidence type="ECO:0000259" key="1">
    <source>
        <dbReference type="Pfam" id="PF12697"/>
    </source>
</evidence>
<dbReference type="InterPro" id="IPR000073">
    <property type="entry name" value="AB_hydrolase_1"/>
</dbReference>
<proteinExistence type="predicted"/>
<reference evidence="2 3" key="1">
    <citation type="submission" date="2020-08" db="EMBL/GenBank/DDBJ databases">
        <title>Sequencing the genomes of 1000 actinobacteria strains.</title>
        <authorList>
            <person name="Klenk H.-P."/>
        </authorList>
    </citation>
    <scope>NUCLEOTIDE SEQUENCE [LARGE SCALE GENOMIC DNA]</scope>
    <source>
        <strain evidence="2 3">DSM 44551</strain>
    </source>
</reference>
<dbReference type="SUPFAM" id="SSF53474">
    <property type="entry name" value="alpha/beta-Hydrolases"/>
    <property type="match status" value="1"/>
</dbReference>
<gene>
    <name evidence="2" type="ORF">HDA36_001510</name>
</gene>
<organism evidence="2 3">
    <name type="scientific">Nocardiopsis composta</name>
    <dbReference type="NCBI Taxonomy" id="157465"/>
    <lineage>
        <taxon>Bacteria</taxon>
        <taxon>Bacillati</taxon>
        <taxon>Actinomycetota</taxon>
        <taxon>Actinomycetes</taxon>
        <taxon>Streptosporangiales</taxon>
        <taxon>Nocardiopsidaceae</taxon>
        <taxon>Nocardiopsis</taxon>
    </lineage>
</organism>
<accession>A0A7W8VCH1</accession>
<feature type="domain" description="AB hydrolase-1" evidence="1">
    <location>
        <begin position="5"/>
        <end position="215"/>
    </location>
</feature>